<evidence type="ECO:0000259" key="3">
    <source>
        <dbReference type="Pfam" id="PF01551"/>
    </source>
</evidence>
<dbReference type="Pfam" id="PF01551">
    <property type="entry name" value="Peptidase_M23"/>
    <property type="match status" value="1"/>
</dbReference>
<dbReference type="InterPro" id="IPR018392">
    <property type="entry name" value="LysM"/>
</dbReference>
<feature type="domain" description="M23ase beta-sheet core" evidence="3">
    <location>
        <begin position="210"/>
        <end position="304"/>
    </location>
</feature>
<dbReference type="AlphaFoldDB" id="A0A2S4JG52"/>
<dbReference type="InterPro" id="IPR050570">
    <property type="entry name" value="Cell_wall_metabolism_enzyme"/>
</dbReference>
<comment type="caution">
    <text evidence="4">The sequence shown here is derived from an EMBL/GenBank/DDBJ whole genome shotgun (WGS) entry which is preliminary data.</text>
</comment>
<proteinExistence type="predicted"/>
<sequence>MHCCSPVQRGPAPALFVALIVLVTGTAALLPAQETILRLDRDDPIYLQHQEILAEYRDNRSRGEAPPPLQILRYLPSREDTLFSVASSLMLPYSSIATLNRLSRPVIAPGKPLYIPSRPGLFLPPHPETPLEEEMIRRLSEAPQSREMIVPDSGERSPLSRLLKFVPQEDFTRRERDLFLRPAFRNPLPEGVFSSPYGYRRHPMTGARSFHRGLDIAAPFGRPVRSSADGVVASVERDPLYGLSVRVHHGGDYTSVYAHLQEALVKPGASVAAGERLGTVGSTGFSTGPHLHFEILHRGTPLDPEPFIR</sequence>
<name>A0A2S4JG52_9SPIO</name>
<feature type="domain" description="LysM" evidence="2">
    <location>
        <begin position="79"/>
        <end position="116"/>
    </location>
</feature>
<evidence type="ECO:0000256" key="1">
    <source>
        <dbReference type="SAM" id="Phobius"/>
    </source>
</evidence>
<dbReference type="SUPFAM" id="SSF51261">
    <property type="entry name" value="Duplicated hybrid motif"/>
    <property type="match status" value="1"/>
</dbReference>
<dbReference type="GO" id="GO:0004222">
    <property type="term" value="F:metalloendopeptidase activity"/>
    <property type="evidence" value="ECO:0007669"/>
    <property type="project" value="TreeGrafter"/>
</dbReference>
<keyword evidence="1" id="KW-0472">Membrane</keyword>
<keyword evidence="5" id="KW-1185">Reference proteome</keyword>
<evidence type="ECO:0000313" key="5">
    <source>
        <dbReference type="Proteomes" id="UP000237350"/>
    </source>
</evidence>
<feature type="transmembrane region" description="Helical" evidence="1">
    <location>
        <begin position="12"/>
        <end position="32"/>
    </location>
</feature>
<dbReference type="Gene3D" id="2.70.70.10">
    <property type="entry name" value="Glucose Permease (Domain IIA)"/>
    <property type="match status" value="1"/>
</dbReference>
<reference evidence="5" key="1">
    <citation type="submission" date="2015-12" db="EMBL/GenBank/DDBJ databases">
        <authorList>
            <person name="Lodha T.D."/>
            <person name="Chintalapati S."/>
            <person name="Chintalapati V.R."/>
            <person name="Sravanthi T."/>
        </authorList>
    </citation>
    <scope>NUCLEOTIDE SEQUENCE [LARGE SCALE GENOMIC DNA]</scope>
    <source>
        <strain evidence="5">JC133</strain>
    </source>
</reference>
<dbReference type="RefSeq" id="WP_103681070.1">
    <property type="nucleotide sequence ID" value="NZ_LPWH01000122.1"/>
</dbReference>
<protein>
    <recommendedName>
        <fullName evidence="6">Peptidase M23 domain-containing protein</fullName>
    </recommendedName>
</protein>
<dbReference type="Proteomes" id="UP000237350">
    <property type="component" value="Unassembled WGS sequence"/>
</dbReference>
<evidence type="ECO:0000313" key="4">
    <source>
        <dbReference type="EMBL" id="POQ98469.1"/>
    </source>
</evidence>
<organism evidence="4 5">
    <name type="scientific">Alkalispirochaeta sphaeroplastigenens</name>
    <dbReference type="NCBI Taxonomy" id="1187066"/>
    <lineage>
        <taxon>Bacteria</taxon>
        <taxon>Pseudomonadati</taxon>
        <taxon>Spirochaetota</taxon>
        <taxon>Spirochaetia</taxon>
        <taxon>Spirochaetales</taxon>
        <taxon>Spirochaetaceae</taxon>
        <taxon>Alkalispirochaeta</taxon>
    </lineage>
</organism>
<keyword evidence="1" id="KW-1133">Transmembrane helix</keyword>
<evidence type="ECO:0000259" key="2">
    <source>
        <dbReference type="Pfam" id="PF01476"/>
    </source>
</evidence>
<dbReference type="EMBL" id="LPWH01000122">
    <property type="protein sequence ID" value="POQ98469.1"/>
    <property type="molecule type" value="Genomic_DNA"/>
</dbReference>
<dbReference type="CDD" id="cd12797">
    <property type="entry name" value="M23_peptidase"/>
    <property type="match status" value="1"/>
</dbReference>
<dbReference type="OrthoDB" id="305469at2"/>
<gene>
    <name evidence="4" type="ORF">AU468_12815</name>
</gene>
<dbReference type="PANTHER" id="PTHR21666:SF290">
    <property type="entry name" value="PEPTIDASE M23 DOMAIN PROTEIN"/>
    <property type="match status" value="1"/>
</dbReference>
<keyword evidence="1" id="KW-0812">Transmembrane</keyword>
<evidence type="ECO:0008006" key="6">
    <source>
        <dbReference type="Google" id="ProtNLM"/>
    </source>
</evidence>
<dbReference type="InterPro" id="IPR011055">
    <property type="entry name" value="Dup_hybrid_motif"/>
</dbReference>
<dbReference type="InterPro" id="IPR016047">
    <property type="entry name" value="M23ase_b-sheet_dom"/>
</dbReference>
<dbReference type="Pfam" id="PF01476">
    <property type="entry name" value="LysM"/>
    <property type="match status" value="1"/>
</dbReference>
<accession>A0A2S4JG52</accession>
<dbReference type="PANTHER" id="PTHR21666">
    <property type="entry name" value="PEPTIDASE-RELATED"/>
    <property type="match status" value="1"/>
</dbReference>